<feature type="compositionally biased region" description="Basic and acidic residues" evidence="3">
    <location>
        <begin position="641"/>
        <end position="650"/>
    </location>
</feature>
<feature type="compositionally biased region" description="Pro residues" evidence="3">
    <location>
        <begin position="651"/>
        <end position="665"/>
    </location>
</feature>
<dbReference type="EMBL" id="LXWW01000289">
    <property type="protein sequence ID" value="OAO14049.1"/>
    <property type="molecule type" value="Genomic_DNA"/>
</dbReference>
<dbReference type="PROSITE" id="PS50002">
    <property type="entry name" value="SH3"/>
    <property type="match status" value="1"/>
</dbReference>
<accession>A0A196SDG5</accession>
<feature type="compositionally biased region" description="Low complexity" evidence="3">
    <location>
        <begin position="589"/>
        <end position="598"/>
    </location>
</feature>
<feature type="compositionally biased region" description="Polar residues" evidence="3">
    <location>
        <begin position="699"/>
        <end position="713"/>
    </location>
</feature>
<dbReference type="AlphaFoldDB" id="A0A196SDG5"/>
<dbReference type="Proteomes" id="UP000078348">
    <property type="component" value="Unassembled WGS sequence"/>
</dbReference>
<evidence type="ECO:0000259" key="4">
    <source>
        <dbReference type="PROSITE" id="PS50002"/>
    </source>
</evidence>
<sequence>MKEGEIVTIIGRLPGNLWWEGESADGRIGTFPYNYVEELPPEPEFAEFLGKKGISNLDVIQFLKSDDIKLQNHLSVLIHIIAGDGDFIAQVFHEDFVDLDLLIRDKFPLLPVPGLPAKDAPHEVYKCLIHDYFAYFSIHKMVTPVVLKWLQPIPRTCIAPCPHWKVLVHTTNIITPHEASCSCSASWASTDSTDSRASLGGREWLSVIQGEEYVLCDIDDEENLQLEGNGKKGWSTLRYCEIEWIKGCKDLHYSQLERVIPFSLPSLQCSEDLHINHITMQPLRVSEPYGPHPAEGDVVMLQISMYLWNSIRGYMYQFFDTANHPLYHVMGKNDNSVITELIDHKLRLLRQGEKTMLIQHSSTDPPKEITAFLEGCREFFLCYVIDLRMVRKPDADLPAGLADAPAYGARPAKPPKPAKPLYLQANAMQECHAESNVVVPDVVVPDVVVPDVVVPDVVAPQAEQCIVQPSAEPTVLPSAELSLEPAVCEDVSVTIVESPPAVEILPSVEPPADEDYSITLPELPASPPAHPLCSRSAPTTPAVPVECAVPPQPAVRSTDHPPEPPRRRTTSLRTTLNASTSPRTISQASTSPRSTSSRETLQRGATVRRTAASLSVRSKPPKPALPKPVRRSEVVQSGRQNKSETGKKPPELPPKPVRNPPPKPQKPQAMTHRASMVKPAKPAKPAQLESYYRRRRAINSPSSDSVTASSYEE</sequence>
<reference evidence="5 6" key="1">
    <citation type="submission" date="2016-05" db="EMBL/GenBank/DDBJ databases">
        <title>Nuclear genome of Blastocystis sp. subtype 1 NandII.</title>
        <authorList>
            <person name="Gentekaki E."/>
            <person name="Curtis B."/>
            <person name="Stairs C."/>
            <person name="Eme L."/>
            <person name="Herman E."/>
            <person name="Klimes V."/>
            <person name="Arias M.C."/>
            <person name="Elias M."/>
            <person name="Hilliou F."/>
            <person name="Klute M."/>
            <person name="Malik S.-B."/>
            <person name="Pightling A."/>
            <person name="Rachubinski R."/>
            <person name="Salas D."/>
            <person name="Schlacht A."/>
            <person name="Suga H."/>
            <person name="Archibald J."/>
            <person name="Ball S.G."/>
            <person name="Clark G."/>
            <person name="Dacks J."/>
            <person name="Van Der Giezen M."/>
            <person name="Tsaousis A."/>
            <person name="Roger A."/>
        </authorList>
    </citation>
    <scope>NUCLEOTIDE SEQUENCE [LARGE SCALE GENOMIC DNA]</scope>
    <source>
        <strain evidence="6">ATCC 50177 / NandII</strain>
    </source>
</reference>
<dbReference type="InterPro" id="IPR036028">
    <property type="entry name" value="SH3-like_dom_sf"/>
</dbReference>
<comment type="caution">
    <text evidence="5">The sequence shown here is derived from an EMBL/GenBank/DDBJ whole genome shotgun (WGS) entry which is preliminary data.</text>
</comment>
<name>A0A196SDG5_BLAHN</name>
<evidence type="ECO:0000256" key="3">
    <source>
        <dbReference type="SAM" id="MobiDB-lite"/>
    </source>
</evidence>
<dbReference type="InterPro" id="IPR001452">
    <property type="entry name" value="SH3_domain"/>
</dbReference>
<dbReference type="SUPFAM" id="SSF50044">
    <property type="entry name" value="SH3-domain"/>
    <property type="match status" value="1"/>
</dbReference>
<keyword evidence="6" id="KW-1185">Reference proteome</keyword>
<dbReference type="OrthoDB" id="443981at2759"/>
<dbReference type="Pfam" id="PF07653">
    <property type="entry name" value="SH3_2"/>
    <property type="match status" value="1"/>
</dbReference>
<evidence type="ECO:0000313" key="6">
    <source>
        <dbReference type="Proteomes" id="UP000078348"/>
    </source>
</evidence>
<feature type="compositionally biased region" description="Polar residues" evidence="3">
    <location>
        <begin position="576"/>
        <end position="588"/>
    </location>
</feature>
<feature type="region of interest" description="Disordered" evidence="3">
    <location>
        <begin position="528"/>
        <end position="713"/>
    </location>
</feature>
<keyword evidence="1 2" id="KW-0728">SH3 domain</keyword>
<feature type="compositionally biased region" description="Basic and acidic residues" evidence="3">
    <location>
        <begin position="557"/>
        <end position="566"/>
    </location>
</feature>
<organism evidence="5 6">
    <name type="scientific">Blastocystis sp. subtype 1 (strain ATCC 50177 / NandII)</name>
    <dbReference type="NCBI Taxonomy" id="478820"/>
    <lineage>
        <taxon>Eukaryota</taxon>
        <taxon>Sar</taxon>
        <taxon>Stramenopiles</taxon>
        <taxon>Bigyra</taxon>
        <taxon>Opalozoa</taxon>
        <taxon>Opalinata</taxon>
        <taxon>Blastocystidae</taxon>
        <taxon>Blastocystis</taxon>
    </lineage>
</organism>
<dbReference type="Gene3D" id="2.30.30.40">
    <property type="entry name" value="SH3 Domains"/>
    <property type="match status" value="1"/>
</dbReference>
<evidence type="ECO:0000256" key="2">
    <source>
        <dbReference type="PROSITE-ProRule" id="PRU00192"/>
    </source>
</evidence>
<feature type="domain" description="SH3" evidence="4">
    <location>
        <begin position="1"/>
        <end position="41"/>
    </location>
</feature>
<gene>
    <name evidence="5" type="ORF">AV274_4227</name>
</gene>
<protein>
    <recommendedName>
        <fullName evidence="4">SH3 domain-containing protein</fullName>
    </recommendedName>
</protein>
<proteinExistence type="predicted"/>
<evidence type="ECO:0000313" key="5">
    <source>
        <dbReference type="EMBL" id="OAO14049.1"/>
    </source>
</evidence>
<evidence type="ECO:0000256" key="1">
    <source>
        <dbReference type="ARBA" id="ARBA00022443"/>
    </source>
</evidence>